<dbReference type="InterPro" id="IPR051407">
    <property type="entry name" value="Bact_OM_lipoprot/Surf_antigen"/>
</dbReference>
<feature type="domain" description="Glycine zipper 2TM" evidence="7">
    <location>
        <begin position="62"/>
        <end position="102"/>
    </location>
</feature>
<feature type="signal peptide" evidence="6">
    <location>
        <begin position="1"/>
        <end position="21"/>
    </location>
</feature>
<dbReference type="EMBL" id="PZKL01000045">
    <property type="protein sequence ID" value="PTH79032.1"/>
    <property type="molecule type" value="Genomic_DNA"/>
</dbReference>
<keyword evidence="5" id="KW-0449">Lipoprotein</keyword>
<evidence type="ECO:0000313" key="8">
    <source>
        <dbReference type="EMBL" id="PTH79032.1"/>
    </source>
</evidence>
<evidence type="ECO:0000256" key="2">
    <source>
        <dbReference type="ARBA" id="ARBA00022729"/>
    </source>
</evidence>
<dbReference type="PANTHER" id="PTHR35603">
    <property type="match status" value="1"/>
</dbReference>
<proteinExistence type="predicted"/>
<keyword evidence="4" id="KW-0564">Palmitate</keyword>
<reference evidence="8 9" key="1">
    <citation type="submission" date="2018-03" db="EMBL/GenBank/DDBJ databases">
        <title>Aeromonas veronii whole genome sequencing and analysis.</title>
        <authorList>
            <person name="Xie H."/>
            <person name="Liu T."/>
            <person name="Wang K."/>
        </authorList>
    </citation>
    <scope>NUCLEOTIDE SEQUENCE [LARGE SCALE GENOMIC DNA]</scope>
    <source>
        <strain evidence="8 9">XH.VA.1</strain>
    </source>
</reference>
<organism evidence="8 9">
    <name type="scientific">Aeromonas veronii</name>
    <dbReference type="NCBI Taxonomy" id="654"/>
    <lineage>
        <taxon>Bacteria</taxon>
        <taxon>Pseudomonadati</taxon>
        <taxon>Pseudomonadota</taxon>
        <taxon>Gammaproteobacteria</taxon>
        <taxon>Aeromonadales</taxon>
        <taxon>Aeromonadaceae</taxon>
        <taxon>Aeromonas</taxon>
    </lineage>
</organism>
<dbReference type="Proteomes" id="UP000241986">
    <property type="component" value="Unassembled WGS sequence"/>
</dbReference>
<keyword evidence="3" id="KW-0472">Membrane</keyword>
<evidence type="ECO:0000313" key="9">
    <source>
        <dbReference type="Proteomes" id="UP000241986"/>
    </source>
</evidence>
<evidence type="ECO:0000256" key="5">
    <source>
        <dbReference type="ARBA" id="ARBA00023288"/>
    </source>
</evidence>
<gene>
    <name evidence="8" type="ORF">DAA48_21585</name>
</gene>
<evidence type="ECO:0000256" key="3">
    <source>
        <dbReference type="ARBA" id="ARBA00023136"/>
    </source>
</evidence>
<dbReference type="AlphaFoldDB" id="A0A2T4MWS9"/>
<evidence type="ECO:0000256" key="4">
    <source>
        <dbReference type="ARBA" id="ARBA00023139"/>
    </source>
</evidence>
<keyword evidence="2 6" id="KW-0732">Signal</keyword>
<comment type="caution">
    <text evidence="8">The sequence shown here is derived from an EMBL/GenBank/DDBJ whole genome shotgun (WGS) entry which is preliminary data.</text>
</comment>
<comment type="subcellular location">
    <subcellularLocation>
        <location evidence="1">Cell outer membrane</location>
        <topology evidence="1">Lipid-anchor</topology>
    </subcellularLocation>
</comment>
<sequence length="155" mass="15274">MNKKKLLIVSVLMSASLFGCANPYAGNVYNSRQIGSVQTVKFGTVTSVRAVTLNDDTDMPVGAAAGAVAGGVLGYALGGGTGQKIATVGGVILGGLAGNAIQGAANQSNGLEIVVRTDNGQDLAVVQGATDGIAVGTRVQMIESGGRVKVSPVGG</sequence>
<protein>
    <recommendedName>
        <fullName evidence="7">Glycine zipper 2TM domain-containing protein</fullName>
    </recommendedName>
</protein>
<dbReference type="Pfam" id="PF05433">
    <property type="entry name" value="Rick_17kDa_Anti"/>
    <property type="match status" value="1"/>
</dbReference>
<evidence type="ECO:0000256" key="1">
    <source>
        <dbReference type="ARBA" id="ARBA00004459"/>
    </source>
</evidence>
<feature type="chain" id="PRO_5015529982" description="Glycine zipper 2TM domain-containing protein" evidence="6">
    <location>
        <begin position="22"/>
        <end position="155"/>
    </location>
</feature>
<dbReference type="PROSITE" id="PS51257">
    <property type="entry name" value="PROKAR_LIPOPROTEIN"/>
    <property type="match status" value="1"/>
</dbReference>
<accession>A0A2T4MWS9</accession>
<evidence type="ECO:0000256" key="6">
    <source>
        <dbReference type="SAM" id="SignalP"/>
    </source>
</evidence>
<dbReference type="GO" id="GO:0009279">
    <property type="term" value="C:cell outer membrane"/>
    <property type="evidence" value="ECO:0007669"/>
    <property type="project" value="UniProtKB-SubCell"/>
</dbReference>
<dbReference type="PANTHER" id="PTHR35603:SF1">
    <property type="entry name" value="OUTER MEMBRANE LIPOPROTEIN SLYB"/>
    <property type="match status" value="1"/>
</dbReference>
<dbReference type="InterPro" id="IPR008816">
    <property type="entry name" value="Gly_zipper_2TM_dom"/>
</dbReference>
<evidence type="ECO:0000259" key="7">
    <source>
        <dbReference type="Pfam" id="PF05433"/>
    </source>
</evidence>
<dbReference type="RefSeq" id="WP_107684657.1">
    <property type="nucleotide sequence ID" value="NZ_PZKL01000045.1"/>
</dbReference>
<name>A0A2T4MWS9_AERVE</name>